<comment type="catalytic activity">
    <reaction evidence="12 13">
        <text>L-threonine + hydrogencarbonate + ATP = L-threonylcarbamoyladenylate + diphosphate + H2O</text>
        <dbReference type="Rhea" id="RHEA:36407"/>
        <dbReference type="ChEBI" id="CHEBI:15377"/>
        <dbReference type="ChEBI" id="CHEBI:17544"/>
        <dbReference type="ChEBI" id="CHEBI:30616"/>
        <dbReference type="ChEBI" id="CHEBI:33019"/>
        <dbReference type="ChEBI" id="CHEBI:57926"/>
        <dbReference type="ChEBI" id="CHEBI:73682"/>
        <dbReference type="EC" id="2.7.7.87"/>
    </reaction>
</comment>
<dbReference type="PANTHER" id="PTHR17490">
    <property type="entry name" value="SUA5"/>
    <property type="match status" value="1"/>
</dbReference>
<feature type="binding site" evidence="14">
    <location>
        <position position="113"/>
    </location>
    <ligand>
        <name>L-threonine</name>
        <dbReference type="ChEBI" id="CHEBI:57926"/>
    </ligand>
</feature>
<evidence type="ECO:0000256" key="7">
    <source>
        <dbReference type="ARBA" id="ARBA00022694"/>
    </source>
</evidence>
<dbReference type="GO" id="GO:0006450">
    <property type="term" value="P:regulation of translational fidelity"/>
    <property type="evidence" value="ECO:0007669"/>
    <property type="project" value="TreeGrafter"/>
</dbReference>
<feature type="binding site" evidence="14">
    <location>
        <position position="143"/>
    </location>
    <ligand>
        <name>ATP</name>
        <dbReference type="ChEBI" id="CHEBI:30616"/>
    </ligand>
</feature>
<dbReference type="NCBIfam" id="TIGR00057">
    <property type="entry name" value="L-threonylcarbamoyladenylate synthase"/>
    <property type="match status" value="1"/>
</dbReference>
<evidence type="ECO:0000256" key="12">
    <source>
        <dbReference type="ARBA" id="ARBA00048366"/>
    </source>
</evidence>
<dbReference type="AlphaFoldDB" id="A0A286FAV9"/>
<sequence length="324" mass="34499">MAQIGTDRGKAKEFLEAGNVVGIPTETVYGLAGNALNTDAVLRIFQVKNRPSFDPLIVHTDSISKLSRFVTDIPALAQKLAEAFWPGPLTLLLPKQSLIPDLVTSGLSTVAVRIPNHPLTLDLLRSLDFPLAAPSANPFGYISPTTAQHVADQLGDQVPYILDGGPAGVGIESTIIGFEENIPTVFRLGGMALDQIEAVIGSVSVRTHSTSNPQAPGMLSSHYAPRKPLILLAPGTSPQPGERVGALAFREPFGGIQARNQRVLSSTGDLNEAAKNLFAYLRELDTLAIDVIYAEPLPNAGLGWAMNDRLRRASVPATTATPFQ</sequence>
<keyword evidence="10 13" id="KW-0067">ATP-binding</keyword>
<comment type="subcellular location">
    <subcellularLocation>
        <location evidence="1 13">Cytoplasm</location>
    </subcellularLocation>
</comment>
<dbReference type="InterPro" id="IPR038385">
    <property type="entry name" value="Sua5/YwlC_C"/>
</dbReference>
<dbReference type="InterPro" id="IPR017945">
    <property type="entry name" value="DHBP_synth_RibB-like_a/b_dom"/>
</dbReference>
<keyword evidence="9 13" id="KW-0547">Nucleotide-binding</keyword>
<evidence type="ECO:0000313" key="16">
    <source>
        <dbReference type="EMBL" id="SOD80333.1"/>
    </source>
</evidence>
<evidence type="ECO:0000259" key="15">
    <source>
        <dbReference type="PROSITE" id="PS51163"/>
    </source>
</evidence>
<evidence type="ECO:0000313" key="17">
    <source>
        <dbReference type="Proteomes" id="UP000219452"/>
    </source>
</evidence>
<dbReference type="Gene3D" id="3.90.870.10">
    <property type="entry name" value="DHBP synthase"/>
    <property type="match status" value="1"/>
</dbReference>
<dbReference type="InterPro" id="IPR005145">
    <property type="entry name" value="Sua5_C"/>
</dbReference>
<dbReference type="InterPro" id="IPR050156">
    <property type="entry name" value="TC-AMP_synthase_SUA5"/>
</dbReference>
<feature type="domain" description="YrdC-like" evidence="15">
    <location>
        <begin position="5"/>
        <end position="191"/>
    </location>
</feature>
<dbReference type="EC" id="2.7.7.87" evidence="3 13"/>
<evidence type="ECO:0000256" key="3">
    <source>
        <dbReference type="ARBA" id="ARBA00012584"/>
    </source>
</evidence>
<evidence type="ECO:0000256" key="13">
    <source>
        <dbReference type="PIRNR" id="PIRNR004930"/>
    </source>
</evidence>
<dbReference type="GO" id="GO:0005524">
    <property type="term" value="F:ATP binding"/>
    <property type="evidence" value="ECO:0007669"/>
    <property type="project" value="UniProtKB-UniRule"/>
</dbReference>
<dbReference type="GO" id="GO:0005737">
    <property type="term" value="C:cytoplasm"/>
    <property type="evidence" value="ECO:0007669"/>
    <property type="project" value="UniProtKB-SubCell"/>
</dbReference>
<dbReference type="PANTHER" id="PTHR17490:SF16">
    <property type="entry name" value="THREONYLCARBAMOYL-AMP SYNTHASE"/>
    <property type="match status" value="1"/>
</dbReference>
<evidence type="ECO:0000256" key="9">
    <source>
        <dbReference type="ARBA" id="ARBA00022741"/>
    </source>
</evidence>
<dbReference type="GO" id="GO:0000049">
    <property type="term" value="F:tRNA binding"/>
    <property type="evidence" value="ECO:0007669"/>
    <property type="project" value="TreeGrafter"/>
</dbReference>
<evidence type="ECO:0000256" key="2">
    <source>
        <dbReference type="ARBA" id="ARBA00007663"/>
    </source>
</evidence>
<feature type="binding site" evidence="14">
    <location>
        <position position="223"/>
    </location>
    <ligand>
        <name>ATP</name>
        <dbReference type="ChEBI" id="CHEBI:30616"/>
    </ligand>
</feature>
<dbReference type="OrthoDB" id="9814580at2"/>
<dbReference type="PIRSF" id="PIRSF004930">
    <property type="entry name" value="Tln_factor_SUA5"/>
    <property type="match status" value="1"/>
</dbReference>
<dbReference type="RefSeq" id="WP_097125002.1">
    <property type="nucleotide sequence ID" value="NZ_OCNH01000001.1"/>
</dbReference>
<dbReference type="EMBL" id="OCNH01000001">
    <property type="protein sequence ID" value="SOD80333.1"/>
    <property type="molecule type" value="Genomic_DNA"/>
</dbReference>
<dbReference type="GO" id="GO:0003725">
    <property type="term" value="F:double-stranded RNA binding"/>
    <property type="evidence" value="ECO:0007669"/>
    <property type="project" value="UniProtKB-UniRule"/>
</dbReference>
<evidence type="ECO:0000256" key="5">
    <source>
        <dbReference type="ARBA" id="ARBA00022490"/>
    </source>
</evidence>
<feature type="binding site" evidence="14">
    <location>
        <position position="187"/>
    </location>
    <ligand>
        <name>ATP</name>
        <dbReference type="ChEBI" id="CHEBI:30616"/>
    </ligand>
</feature>
<evidence type="ECO:0000256" key="4">
    <source>
        <dbReference type="ARBA" id="ARBA00015492"/>
    </source>
</evidence>
<dbReference type="GO" id="GO:0061710">
    <property type="term" value="F:L-threonylcarbamoyladenylate synthase"/>
    <property type="evidence" value="ECO:0007669"/>
    <property type="project" value="UniProtKB-EC"/>
</dbReference>
<feature type="binding site" evidence="14">
    <location>
        <position position="109"/>
    </location>
    <ligand>
        <name>ATP</name>
        <dbReference type="ChEBI" id="CHEBI:30616"/>
    </ligand>
</feature>
<dbReference type="GO" id="GO:0008033">
    <property type="term" value="P:tRNA processing"/>
    <property type="evidence" value="ECO:0007669"/>
    <property type="project" value="UniProtKB-KW"/>
</dbReference>
<evidence type="ECO:0000256" key="1">
    <source>
        <dbReference type="ARBA" id="ARBA00004496"/>
    </source>
</evidence>
<proteinExistence type="inferred from homology"/>
<reference evidence="17" key="1">
    <citation type="submission" date="2017-09" db="EMBL/GenBank/DDBJ databases">
        <authorList>
            <person name="Varghese N."/>
            <person name="Submissions S."/>
        </authorList>
    </citation>
    <scope>NUCLEOTIDE SEQUENCE [LARGE SCALE GENOMIC DNA]</scope>
    <source>
        <strain evidence="17">DSM 29961</strain>
    </source>
</reference>
<feature type="binding site" evidence="14">
    <location>
        <position position="133"/>
    </location>
    <ligand>
        <name>L-threonine</name>
        <dbReference type="ChEBI" id="CHEBI:57926"/>
    </ligand>
</feature>
<dbReference type="PROSITE" id="PS51163">
    <property type="entry name" value="YRDC"/>
    <property type="match status" value="1"/>
</dbReference>
<dbReference type="Gene3D" id="3.40.50.11030">
    <property type="entry name" value="Threonylcarbamoyl-AMP synthase, C-terminal domain"/>
    <property type="match status" value="1"/>
</dbReference>
<dbReference type="Pfam" id="PF01300">
    <property type="entry name" value="Sua5_yciO_yrdC"/>
    <property type="match status" value="1"/>
</dbReference>
<keyword evidence="17" id="KW-1185">Reference proteome</keyword>
<evidence type="ECO:0000256" key="6">
    <source>
        <dbReference type="ARBA" id="ARBA00022679"/>
    </source>
</evidence>
<keyword evidence="6 13" id="KW-0808">Transferase</keyword>
<protein>
    <recommendedName>
        <fullName evidence="4 13">Threonylcarbamoyl-AMP synthase</fullName>
        <shortName evidence="13">TC-AMP synthase</shortName>
        <ecNumber evidence="3 13">2.7.7.87</ecNumber>
    </recommendedName>
    <alternativeName>
        <fullName evidence="11 13">L-threonylcarbamoyladenylate synthase</fullName>
    </alternativeName>
</protein>
<dbReference type="InterPro" id="IPR006070">
    <property type="entry name" value="Sua5-like_dom"/>
</dbReference>
<feature type="binding site" evidence="14">
    <location>
        <position position="173"/>
    </location>
    <ligand>
        <name>L-threonine</name>
        <dbReference type="ChEBI" id="CHEBI:57926"/>
    </ligand>
</feature>
<keyword evidence="5 13" id="KW-0963">Cytoplasm</keyword>
<accession>A0A286FAV9</accession>
<keyword evidence="7 13" id="KW-0819">tRNA processing</keyword>
<dbReference type="InterPro" id="IPR010923">
    <property type="entry name" value="T(6)A37_SUA5"/>
</dbReference>
<evidence type="ECO:0000256" key="8">
    <source>
        <dbReference type="ARBA" id="ARBA00022695"/>
    </source>
</evidence>
<dbReference type="Proteomes" id="UP000219452">
    <property type="component" value="Unassembled WGS sequence"/>
</dbReference>
<evidence type="ECO:0000256" key="11">
    <source>
        <dbReference type="ARBA" id="ARBA00029774"/>
    </source>
</evidence>
<feature type="binding site" evidence="14">
    <location>
        <position position="50"/>
    </location>
    <ligand>
        <name>ATP</name>
        <dbReference type="ChEBI" id="CHEBI:30616"/>
    </ligand>
</feature>
<evidence type="ECO:0000256" key="10">
    <source>
        <dbReference type="ARBA" id="ARBA00022840"/>
    </source>
</evidence>
<feature type="binding site" evidence="14">
    <location>
        <position position="59"/>
    </location>
    <ligand>
        <name>ATP</name>
        <dbReference type="ChEBI" id="CHEBI:30616"/>
    </ligand>
</feature>
<gene>
    <name evidence="16" type="ORF">SAMN06269250_1350</name>
</gene>
<feature type="binding site" evidence="14">
    <location>
        <position position="27"/>
    </location>
    <ligand>
        <name>L-threonine</name>
        <dbReference type="ChEBI" id="CHEBI:57926"/>
    </ligand>
</feature>
<comment type="function">
    <text evidence="13">Required for the formation of a threonylcarbamoyl group on adenosine at position 37 (t(6)A37) in tRNAs that read codons beginning with adenine.</text>
</comment>
<name>A0A286FAV9_9BACT</name>
<organism evidence="16 17">
    <name type="scientific">Spirosoma fluviale</name>
    <dbReference type="NCBI Taxonomy" id="1597977"/>
    <lineage>
        <taxon>Bacteria</taxon>
        <taxon>Pseudomonadati</taxon>
        <taxon>Bacteroidota</taxon>
        <taxon>Cytophagia</taxon>
        <taxon>Cytophagales</taxon>
        <taxon>Cytophagaceae</taxon>
        <taxon>Spirosoma</taxon>
    </lineage>
</organism>
<evidence type="ECO:0000256" key="14">
    <source>
        <dbReference type="PIRSR" id="PIRSR004930-1"/>
    </source>
</evidence>
<dbReference type="Pfam" id="PF03481">
    <property type="entry name" value="Sua5_C"/>
    <property type="match status" value="1"/>
</dbReference>
<dbReference type="SUPFAM" id="SSF55821">
    <property type="entry name" value="YrdC/RibB"/>
    <property type="match status" value="1"/>
</dbReference>
<dbReference type="FunFam" id="3.90.870.10:FF:000009">
    <property type="entry name" value="Threonylcarbamoyl-AMP synthase, putative"/>
    <property type="match status" value="1"/>
</dbReference>
<keyword evidence="8 13" id="KW-0548">Nucleotidyltransferase</keyword>
<feature type="binding site" evidence="14">
    <location>
        <position position="135"/>
    </location>
    <ligand>
        <name>ATP</name>
        <dbReference type="ChEBI" id="CHEBI:30616"/>
    </ligand>
</feature>
<comment type="similarity">
    <text evidence="2 13">Belongs to the SUA5 family.</text>
</comment>